<name>A0A1I2DV92_9BACT</name>
<feature type="domain" description="DUF4178" evidence="1">
    <location>
        <begin position="30"/>
        <end position="167"/>
    </location>
</feature>
<dbReference type="OrthoDB" id="5502786at2"/>
<sequence length="181" mass="21699">MGFLDIFKKKNQEEQIHYDPTNIKIIDIRKGWLFDYEGKTWEVVEEFEYDWGDNIFTYEYKIQSGADTAYMFIEESEKVYCTFTNKIKFAKLGEEVEQHLLDYQKPPSQITYEGITFYRERESPGYFRSLEDEDSIEVILWEYFDDSETKILLIHQWDEGDFEASVGIVEEENVITNILPR</sequence>
<gene>
    <name evidence="2" type="ORF">SAMN04488541_100834</name>
</gene>
<organism evidence="2 3">
    <name type="scientific">Thermoflexibacter ruber</name>
    <dbReference type="NCBI Taxonomy" id="1003"/>
    <lineage>
        <taxon>Bacteria</taxon>
        <taxon>Pseudomonadati</taxon>
        <taxon>Bacteroidota</taxon>
        <taxon>Cytophagia</taxon>
        <taxon>Cytophagales</taxon>
        <taxon>Thermoflexibacteraceae</taxon>
        <taxon>Thermoflexibacter</taxon>
    </lineage>
</organism>
<reference evidence="2 3" key="1">
    <citation type="submission" date="2016-10" db="EMBL/GenBank/DDBJ databases">
        <authorList>
            <person name="de Groot N.N."/>
        </authorList>
    </citation>
    <scope>NUCLEOTIDE SEQUENCE [LARGE SCALE GENOMIC DNA]</scope>
    <source>
        <strain>GEY</strain>
        <strain evidence="3">DSM 9560</strain>
    </source>
</reference>
<proteinExistence type="predicted"/>
<dbReference type="EMBL" id="FONY01000008">
    <property type="protein sequence ID" value="SFE84594.1"/>
    <property type="molecule type" value="Genomic_DNA"/>
</dbReference>
<evidence type="ECO:0000313" key="2">
    <source>
        <dbReference type="EMBL" id="SFE84594.1"/>
    </source>
</evidence>
<dbReference type="Proteomes" id="UP000199513">
    <property type="component" value="Unassembled WGS sequence"/>
</dbReference>
<dbReference type="InterPro" id="IPR025235">
    <property type="entry name" value="DUF4178"/>
</dbReference>
<accession>A0A1I2DV92</accession>
<evidence type="ECO:0000313" key="3">
    <source>
        <dbReference type="Proteomes" id="UP000199513"/>
    </source>
</evidence>
<dbReference type="AlphaFoldDB" id="A0A1I2DV92"/>
<evidence type="ECO:0000259" key="1">
    <source>
        <dbReference type="Pfam" id="PF13785"/>
    </source>
</evidence>
<dbReference type="Pfam" id="PF13785">
    <property type="entry name" value="DUF4178"/>
    <property type="match status" value="1"/>
</dbReference>
<protein>
    <recommendedName>
        <fullName evidence="1">DUF4178 domain-containing protein</fullName>
    </recommendedName>
</protein>
<dbReference type="RefSeq" id="WP_091541767.1">
    <property type="nucleotide sequence ID" value="NZ_FONY01000008.1"/>
</dbReference>
<keyword evidence="3" id="KW-1185">Reference proteome</keyword>